<evidence type="ECO:0000256" key="6">
    <source>
        <dbReference type="ARBA" id="ARBA00023015"/>
    </source>
</evidence>
<dbReference type="SMART" id="SM00066">
    <property type="entry name" value="GAL4"/>
    <property type="match status" value="1"/>
</dbReference>
<dbReference type="SUPFAM" id="SSF57701">
    <property type="entry name" value="Zn2/Cys6 DNA-binding domain"/>
    <property type="match status" value="1"/>
</dbReference>
<feature type="compositionally biased region" description="Low complexity" evidence="12">
    <location>
        <begin position="97"/>
        <end position="112"/>
    </location>
</feature>
<accession>A0AAN6H1H6</accession>
<dbReference type="CDD" id="cd00130">
    <property type="entry name" value="PAS"/>
    <property type="match status" value="1"/>
</dbReference>
<dbReference type="InterPro" id="IPR036864">
    <property type="entry name" value="Zn2-C6_fun-type_DNA-bd_sf"/>
</dbReference>
<dbReference type="CDD" id="cd00067">
    <property type="entry name" value="GAL4"/>
    <property type="match status" value="1"/>
</dbReference>
<keyword evidence="6" id="KW-0805">Transcription regulation</keyword>
<dbReference type="Proteomes" id="UP001176517">
    <property type="component" value="Unassembled WGS sequence"/>
</dbReference>
<keyword evidence="10" id="KW-0539">Nucleus</keyword>
<evidence type="ECO:0000259" key="13">
    <source>
        <dbReference type="PROSITE" id="PS50048"/>
    </source>
</evidence>
<evidence type="ECO:0000256" key="11">
    <source>
        <dbReference type="ARBA" id="ARBA00040903"/>
    </source>
</evidence>
<evidence type="ECO:0000256" key="7">
    <source>
        <dbReference type="ARBA" id="ARBA00023125"/>
    </source>
</evidence>
<dbReference type="PANTHER" id="PTHR47659">
    <property type="entry name" value="ZN(II)2CYS6 TRANSCRIPTION FACTOR (EUROFUNG)-RELATED"/>
    <property type="match status" value="1"/>
</dbReference>
<feature type="compositionally biased region" description="Polar residues" evidence="12">
    <location>
        <begin position="1"/>
        <end position="19"/>
    </location>
</feature>
<organism evidence="14 15">
    <name type="scientific">Tilletia horrida</name>
    <dbReference type="NCBI Taxonomy" id="155126"/>
    <lineage>
        <taxon>Eukaryota</taxon>
        <taxon>Fungi</taxon>
        <taxon>Dikarya</taxon>
        <taxon>Basidiomycota</taxon>
        <taxon>Ustilaginomycotina</taxon>
        <taxon>Exobasidiomycetes</taxon>
        <taxon>Tilletiales</taxon>
        <taxon>Tilletiaceae</taxon>
        <taxon>Tilletia</taxon>
    </lineage>
</organism>
<evidence type="ECO:0000313" key="15">
    <source>
        <dbReference type="Proteomes" id="UP001176517"/>
    </source>
</evidence>
<dbReference type="Gene3D" id="4.10.240.10">
    <property type="entry name" value="Zn(2)-C6 fungal-type DNA-binding domain"/>
    <property type="match status" value="1"/>
</dbReference>
<dbReference type="GO" id="GO:0000981">
    <property type="term" value="F:DNA-binding transcription factor activity, RNA polymerase II-specific"/>
    <property type="evidence" value="ECO:0007669"/>
    <property type="project" value="InterPro"/>
</dbReference>
<evidence type="ECO:0000256" key="10">
    <source>
        <dbReference type="ARBA" id="ARBA00023242"/>
    </source>
</evidence>
<evidence type="ECO:0000256" key="1">
    <source>
        <dbReference type="ARBA" id="ARBA00004123"/>
    </source>
</evidence>
<evidence type="ECO:0000256" key="4">
    <source>
        <dbReference type="ARBA" id="ARBA00022723"/>
    </source>
</evidence>
<dbReference type="Pfam" id="PF13489">
    <property type="entry name" value="Methyltransf_23"/>
    <property type="match status" value="1"/>
</dbReference>
<dbReference type="PANTHER" id="PTHR47659:SF1">
    <property type="entry name" value="TRANSCRIPTION ACTIVATOR OF GLUCONEOGENESIS ERT1"/>
    <property type="match status" value="1"/>
</dbReference>
<proteinExistence type="inferred from homology"/>
<dbReference type="GO" id="GO:0009267">
    <property type="term" value="P:cellular response to starvation"/>
    <property type="evidence" value="ECO:0007669"/>
    <property type="project" value="TreeGrafter"/>
</dbReference>
<feature type="region of interest" description="Disordered" evidence="12">
    <location>
        <begin position="1"/>
        <end position="28"/>
    </location>
</feature>
<keyword evidence="5" id="KW-0862">Zinc</keyword>
<dbReference type="InterPro" id="IPR056751">
    <property type="entry name" value="PAS_13"/>
</dbReference>
<dbReference type="CDD" id="cd02440">
    <property type="entry name" value="AdoMet_MTases"/>
    <property type="match status" value="1"/>
</dbReference>
<dbReference type="SUPFAM" id="SSF53335">
    <property type="entry name" value="S-adenosyl-L-methionine-dependent methyltransferases"/>
    <property type="match status" value="1"/>
</dbReference>
<evidence type="ECO:0000256" key="5">
    <source>
        <dbReference type="ARBA" id="ARBA00022833"/>
    </source>
</evidence>
<evidence type="ECO:0000256" key="12">
    <source>
        <dbReference type="SAM" id="MobiDB-lite"/>
    </source>
</evidence>
<keyword evidence="9" id="KW-0804">Transcription</keyword>
<evidence type="ECO:0000256" key="9">
    <source>
        <dbReference type="ARBA" id="ARBA00023163"/>
    </source>
</evidence>
<dbReference type="AlphaFoldDB" id="A0AAN6H1H6"/>
<dbReference type="PROSITE" id="PS50048">
    <property type="entry name" value="ZN2_CY6_FUNGAL_2"/>
    <property type="match status" value="1"/>
</dbReference>
<feature type="region of interest" description="Disordered" evidence="12">
    <location>
        <begin position="70"/>
        <end position="124"/>
    </location>
</feature>
<name>A0AAN6H1H6_9BASI</name>
<feature type="region of interest" description="Disordered" evidence="12">
    <location>
        <begin position="290"/>
        <end position="329"/>
    </location>
</feature>
<feature type="domain" description="Zn(2)-C6 fungal-type" evidence="13">
    <location>
        <begin position="29"/>
        <end position="60"/>
    </location>
</feature>
<dbReference type="InterPro" id="IPR050335">
    <property type="entry name" value="ERT1_acuK_gluconeogen_tf"/>
</dbReference>
<comment type="similarity">
    <text evidence="2">Belongs to the ERT1/acuK family.</text>
</comment>
<sequence length="863" mass="92466">MTTDGSPGSITASASSQVNKPKRKKASRACSHCQKAHLTCDDARPCARCVKKGLSATCTDGQRKKAKYLLEEDELEERRRASEERAHAAASVPPPATSTAPSSAPSAETSMAVPSELTSTQITDGTEESANTLITASASLPAYNTTVSFDSPASAATGPSGTGDGTFASLLEGNPDFNTSFHPFGTENASLEYGMLSSMIYGSGIDPSLLGTGLDDLALTQSPFFNDAGTSVGGGLGMDPSIGAGMYDGTSGGAGVGNVMYDGTSGMFDPVLAPPLMTMPSPSLAVNNFGMGPDPSNALGGLPKQEQLSSMGHSAQLPPSNLGSAPSQLSGFAASPQPLALQKFAQNNSTSSPDPQLMNQLLRLRPEEEDWDTRIRRVHTDHVEPFHYTDSYHFLLNYVTMNYEREEALRVVRALAIIRPSLIALQMPLSEEDEIFVERSIQRMALEFEKLIAFSGTPTVVWRRTCEICVVGSEFSMLTHWPREQLIGKHIYQFLDKKSTIEYWEKFAMHAFENTSQSVVTRCVLLTPQGQPVPCSACFSIKRDMFDLPSLIVGNNSAMDSQLSQLSVERIGTLLTSADGTGKDAVHPVQIEHRIEVAKRFFGTDSGHKNFSIEGQNVLEIGCGQGDFTIVLAELVGDKGKVVAIDPAPLDYGAPLSLGQAQGILTASSIGSRISFQQADVPAFFASAAKNGSPFEVALLVHSLFYFASEAELLQTLKTLKESGHVKNLCIAEYSLTVSQPEAISHLLSMVAQSFLPKEDANIRTLFSPAQIKRLAEEAGFKLQGESIIQNPGIQDGRWEVQTTLGLEQERKANAGSLAENSGEQRNLLTFSTLCDSIRANLPTTGVKGVTCADVWTATFTAA</sequence>
<gene>
    <name evidence="14" type="primary">ERT1</name>
    <name evidence="14" type="ORF">OC846_000035</name>
</gene>
<keyword evidence="7" id="KW-0238">DNA-binding</keyword>
<keyword evidence="15" id="KW-1185">Reference proteome</keyword>
<dbReference type="GO" id="GO:0000977">
    <property type="term" value="F:RNA polymerase II transcription regulatory region sequence-specific DNA binding"/>
    <property type="evidence" value="ECO:0007669"/>
    <property type="project" value="TreeGrafter"/>
</dbReference>
<feature type="compositionally biased region" description="Polar residues" evidence="12">
    <location>
        <begin position="306"/>
        <end position="329"/>
    </location>
</feature>
<keyword evidence="8" id="KW-0010">Activator</keyword>
<dbReference type="InterPro" id="IPR035965">
    <property type="entry name" value="PAS-like_dom_sf"/>
</dbReference>
<keyword evidence="4" id="KW-0479">Metal-binding</keyword>
<keyword evidence="3" id="KW-0312">Gluconeogenesis</keyword>
<evidence type="ECO:0000313" key="14">
    <source>
        <dbReference type="EMBL" id="KAK0558043.1"/>
    </source>
</evidence>
<reference evidence="14" key="1">
    <citation type="journal article" date="2023" name="PhytoFront">
        <title>Draft Genome Resources of Seven Strains of Tilletia horrida, Causal Agent of Kernel Smut of Rice.</title>
        <authorList>
            <person name="Khanal S."/>
            <person name="Antony Babu S."/>
            <person name="Zhou X.G."/>
        </authorList>
    </citation>
    <scope>NUCLEOTIDE SEQUENCE</scope>
    <source>
        <strain evidence="14">TX6</strain>
    </source>
</reference>
<dbReference type="GO" id="GO:0008270">
    <property type="term" value="F:zinc ion binding"/>
    <property type="evidence" value="ECO:0007669"/>
    <property type="project" value="InterPro"/>
</dbReference>
<evidence type="ECO:0000256" key="8">
    <source>
        <dbReference type="ARBA" id="ARBA00023159"/>
    </source>
</evidence>
<dbReference type="InterPro" id="IPR029063">
    <property type="entry name" value="SAM-dependent_MTases_sf"/>
</dbReference>
<protein>
    <recommendedName>
        <fullName evidence="11">Transcription activator of gluconeogenesis ERT1</fullName>
    </recommendedName>
</protein>
<dbReference type="EMBL" id="JAPDMZ010000001">
    <property type="protein sequence ID" value="KAK0558043.1"/>
    <property type="molecule type" value="Genomic_DNA"/>
</dbReference>
<dbReference type="GO" id="GO:0005634">
    <property type="term" value="C:nucleus"/>
    <property type="evidence" value="ECO:0007669"/>
    <property type="project" value="UniProtKB-SubCell"/>
</dbReference>
<evidence type="ECO:0000256" key="3">
    <source>
        <dbReference type="ARBA" id="ARBA00022432"/>
    </source>
</evidence>
<dbReference type="InterPro" id="IPR001138">
    <property type="entry name" value="Zn2Cys6_DnaBD"/>
</dbReference>
<dbReference type="Gene3D" id="3.40.50.150">
    <property type="entry name" value="Vaccinia Virus protein VP39"/>
    <property type="match status" value="1"/>
</dbReference>
<comment type="caution">
    <text evidence="14">The sequence shown here is derived from an EMBL/GenBank/DDBJ whole genome shotgun (WGS) entry which is preliminary data.</text>
</comment>
<dbReference type="Pfam" id="PF24990">
    <property type="entry name" value="PAS_13"/>
    <property type="match status" value="1"/>
</dbReference>
<dbReference type="Pfam" id="PF00172">
    <property type="entry name" value="Zn_clus"/>
    <property type="match status" value="1"/>
</dbReference>
<dbReference type="InterPro" id="IPR000014">
    <property type="entry name" value="PAS"/>
</dbReference>
<dbReference type="SUPFAM" id="SSF55785">
    <property type="entry name" value="PYP-like sensor domain (PAS domain)"/>
    <property type="match status" value="1"/>
</dbReference>
<dbReference type="GO" id="GO:0006094">
    <property type="term" value="P:gluconeogenesis"/>
    <property type="evidence" value="ECO:0007669"/>
    <property type="project" value="UniProtKB-KW"/>
</dbReference>
<evidence type="ECO:0000256" key="2">
    <source>
        <dbReference type="ARBA" id="ARBA00010855"/>
    </source>
</evidence>
<feature type="compositionally biased region" description="Basic and acidic residues" evidence="12">
    <location>
        <begin position="76"/>
        <end position="87"/>
    </location>
</feature>
<comment type="subcellular location">
    <subcellularLocation>
        <location evidence="1">Nucleus</location>
    </subcellularLocation>
</comment>